<keyword evidence="4" id="KW-1185">Reference proteome</keyword>
<evidence type="ECO:0000256" key="1">
    <source>
        <dbReference type="SAM" id="MobiDB-lite"/>
    </source>
</evidence>
<reference evidence="3 4" key="1">
    <citation type="journal article" date="2019" name="Int. J. Syst. Evol. Microbiol.">
        <title>The Global Catalogue of Microorganisms (GCM) 10K type strain sequencing project: providing services to taxonomists for standard genome sequencing and annotation.</title>
        <authorList>
            <consortium name="The Broad Institute Genomics Platform"/>
            <consortium name="The Broad Institute Genome Sequencing Center for Infectious Disease"/>
            <person name="Wu L."/>
            <person name="Ma J."/>
        </authorList>
    </citation>
    <scope>NUCLEOTIDE SEQUENCE [LARGE SCALE GENOMIC DNA]</scope>
    <source>
        <strain evidence="3 4">CGMCC 1.12563</strain>
    </source>
</reference>
<protein>
    <recommendedName>
        <fullName evidence="2">DUF7344 domain-containing protein</fullName>
    </recommendedName>
</protein>
<feature type="region of interest" description="Disordered" evidence="1">
    <location>
        <begin position="110"/>
        <end position="139"/>
    </location>
</feature>
<dbReference type="Pfam" id="PF24035">
    <property type="entry name" value="DUF7344"/>
    <property type="match status" value="1"/>
</dbReference>
<evidence type="ECO:0000313" key="3">
    <source>
        <dbReference type="EMBL" id="MFD1512949.1"/>
    </source>
</evidence>
<dbReference type="AlphaFoldDB" id="A0ABD6ATK9"/>
<dbReference type="EMBL" id="JBHUDC010000003">
    <property type="protein sequence ID" value="MFD1512949.1"/>
    <property type="molecule type" value="Genomic_DNA"/>
</dbReference>
<feature type="domain" description="DUF7344" evidence="2">
    <location>
        <begin position="18"/>
        <end position="96"/>
    </location>
</feature>
<accession>A0ABD6ATK9</accession>
<dbReference type="Gene3D" id="1.10.10.10">
    <property type="entry name" value="Winged helix-like DNA-binding domain superfamily/Winged helix DNA-binding domain"/>
    <property type="match status" value="1"/>
</dbReference>
<dbReference type="RefSeq" id="WP_250872924.1">
    <property type="nucleotide sequence ID" value="NZ_JALXFV010000003.1"/>
</dbReference>
<dbReference type="Proteomes" id="UP001597187">
    <property type="component" value="Unassembled WGS sequence"/>
</dbReference>
<dbReference type="InterPro" id="IPR036388">
    <property type="entry name" value="WH-like_DNA-bd_sf"/>
</dbReference>
<comment type="caution">
    <text evidence="3">The sequence shown here is derived from an EMBL/GenBank/DDBJ whole genome shotgun (WGS) entry which is preliminary data.</text>
</comment>
<sequence length="139" mass="14830">MGGTDGTPTGPDDWDELFLVLADERRRRLLAHLHRHRGTLAVSSLAASLAENDTGPTAGPDGSAVRDSRNRLYHVDLPALADRGLVAWDREAGAVELGDRADEFPLFDPLPDGLVGTPERSAPPTEATLPGQGVEKTDD</sequence>
<evidence type="ECO:0000259" key="2">
    <source>
        <dbReference type="Pfam" id="PF24035"/>
    </source>
</evidence>
<dbReference type="InterPro" id="IPR055768">
    <property type="entry name" value="DUF7344"/>
</dbReference>
<proteinExistence type="predicted"/>
<evidence type="ECO:0000313" key="4">
    <source>
        <dbReference type="Proteomes" id="UP001597187"/>
    </source>
</evidence>
<gene>
    <name evidence="3" type="ORF">ACFSBT_06600</name>
</gene>
<name>A0ABD6ATK9_9EURY</name>
<organism evidence="3 4">
    <name type="scientific">Halomarina rubra</name>
    <dbReference type="NCBI Taxonomy" id="2071873"/>
    <lineage>
        <taxon>Archaea</taxon>
        <taxon>Methanobacteriati</taxon>
        <taxon>Methanobacteriota</taxon>
        <taxon>Stenosarchaea group</taxon>
        <taxon>Halobacteria</taxon>
        <taxon>Halobacteriales</taxon>
        <taxon>Natronomonadaceae</taxon>
        <taxon>Halomarina</taxon>
    </lineage>
</organism>